<feature type="domain" description="RNA polymerase sigma factor 70 region 4 type 2" evidence="8">
    <location>
        <begin position="121"/>
        <end position="173"/>
    </location>
</feature>
<accession>A0A2V2L7M5</accession>
<feature type="domain" description="RNA polymerase sigma-70 region 2" evidence="7">
    <location>
        <begin position="32"/>
        <end position="95"/>
    </location>
</feature>
<keyword evidence="5 6" id="KW-0804">Transcription</keyword>
<evidence type="ECO:0000313" key="9">
    <source>
        <dbReference type="EMBL" id="PWR01135.1"/>
    </source>
</evidence>
<dbReference type="EMBL" id="QGKU01000060">
    <property type="protein sequence ID" value="PWR01135.1"/>
    <property type="molecule type" value="Genomic_DNA"/>
</dbReference>
<dbReference type="InterPro" id="IPR039425">
    <property type="entry name" value="RNA_pol_sigma-70-like"/>
</dbReference>
<dbReference type="PANTHER" id="PTHR43133:SF25">
    <property type="entry name" value="RNA POLYMERASE SIGMA FACTOR RFAY-RELATED"/>
    <property type="match status" value="1"/>
</dbReference>
<evidence type="ECO:0000256" key="4">
    <source>
        <dbReference type="ARBA" id="ARBA00023125"/>
    </source>
</evidence>
<dbReference type="Gene3D" id="1.10.10.10">
    <property type="entry name" value="Winged helix-like DNA-binding domain superfamily/Winged helix DNA-binding domain"/>
    <property type="match status" value="1"/>
</dbReference>
<evidence type="ECO:0000256" key="6">
    <source>
        <dbReference type="RuleBase" id="RU000716"/>
    </source>
</evidence>
<evidence type="ECO:0000256" key="1">
    <source>
        <dbReference type="ARBA" id="ARBA00010641"/>
    </source>
</evidence>
<dbReference type="CDD" id="cd06171">
    <property type="entry name" value="Sigma70_r4"/>
    <property type="match status" value="1"/>
</dbReference>
<gene>
    <name evidence="9" type="ORF">DKT77_18415</name>
</gene>
<evidence type="ECO:0000256" key="2">
    <source>
        <dbReference type="ARBA" id="ARBA00023015"/>
    </source>
</evidence>
<keyword evidence="2 6" id="KW-0805">Transcription regulation</keyword>
<dbReference type="InterPro" id="IPR000838">
    <property type="entry name" value="RNA_pol_sigma70_ECF_CS"/>
</dbReference>
<dbReference type="InterPro" id="IPR014284">
    <property type="entry name" value="RNA_pol_sigma-70_dom"/>
</dbReference>
<dbReference type="GO" id="GO:0016987">
    <property type="term" value="F:sigma factor activity"/>
    <property type="evidence" value="ECO:0007669"/>
    <property type="project" value="UniProtKB-KW"/>
</dbReference>
<organism evidence="9 10">
    <name type="scientific">Meridianimarinicoccus roseus</name>
    <dbReference type="NCBI Taxonomy" id="2072018"/>
    <lineage>
        <taxon>Bacteria</taxon>
        <taxon>Pseudomonadati</taxon>
        <taxon>Pseudomonadota</taxon>
        <taxon>Alphaproteobacteria</taxon>
        <taxon>Rhodobacterales</taxon>
        <taxon>Paracoccaceae</taxon>
        <taxon>Meridianimarinicoccus</taxon>
    </lineage>
</organism>
<dbReference type="PANTHER" id="PTHR43133">
    <property type="entry name" value="RNA POLYMERASE ECF-TYPE SIGMA FACTO"/>
    <property type="match status" value="1"/>
</dbReference>
<dbReference type="NCBIfam" id="TIGR02937">
    <property type="entry name" value="sigma70-ECF"/>
    <property type="match status" value="1"/>
</dbReference>
<dbReference type="GO" id="GO:0003677">
    <property type="term" value="F:DNA binding"/>
    <property type="evidence" value="ECO:0007669"/>
    <property type="project" value="UniProtKB-KW"/>
</dbReference>
<dbReference type="Gene3D" id="1.10.1740.10">
    <property type="match status" value="1"/>
</dbReference>
<evidence type="ECO:0000256" key="5">
    <source>
        <dbReference type="ARBA" id="ARBA00023163"/>
    </source>
</evidence>
<dbReference type="InterPro" id="IPR007627">
    <property type="entry name" value="RNA_pol_sigma70_r2"/>
</dbReference>
<dbReference type="OrthoDB" id="9803470at2"/>
<dbReference type="InterPro" id="IPR013325">
    <property type="entry name" value="RNA_pol_sigma_r2"/>
</dbReference>
<dbReference type="Proteomes" id="UP000245680">
    <property type="component" value="Unassembled WGS sequence"/>
</dbReference>
<evidence type="ECO:0000259" key="8">
    <source>
        <dbReference type="Pfam" id="PF08281"/>
    </source>
</evidence>
<evidence type="ECO:0000259" key="7">
    <source>
        <dbReference type="Pfam" id="PF04542"/>
    </source>
</evidence>
<dbReference type="AlphaFoldDB" id="A0A2V2L7M5"/>
<dbReference type="GO" id="GO:0006352">
    <property type="term" value="P:DNA-templated transcription initiation"/>
    <property type="evidence" value="ECO:0007669"/>
    <property type="project" value="InterPro"/>
</dbReference>
<dbReference type="SUPFAM" id="SSF88946">
    <property type="entry name" value="Sigma2 domain of RNA polymerase sigma factors"/>
    <property type="match status" value="1"/>
</dbReference>
<dbReference type="RefSeq" id="WP_109813120.1">
    <property type="nucleotide sequence ID" value="NZ_QGKU01000060.1"/>
</dbReference>
<proteinExistence type="inferred from homology"/>
<sequence length="204" mass="22997">MTPLDNARPTHPEADTARARVSLEIRQELIDNMKVLRAFAISLTRNTSRADDLVQETVLKAWANIHRFEPGTNMRAWLFTILRNSFYSERRKARREVADQDDVLSGQIACKPEHDGHAQLRDFRRAFNMLPAEQREVIVLIGVLQHSYEDAAKMCGVQIGTIKSRLNRGRARLADLMQLDSEEALELTDGATAAVMSANRGTAL</sequence>
<evidence type="ECO:0000313" key="10">
    <source>
        <dbReference type="Proteomes" id="UP000245680"/>
    </source>
</evidence>
<name>A0A2V2L7M5_9RHOB</name>
<keyword evidence="10" id="KW-1185">Reference proteome</keyword>
<dbReference type="PROSITE" id="PS01063">
    <property type="entry name" value="SIGMA70_ECF"/>
    <property type="match status" value="1"/>
</dbReference>
<evidence type="ECO:0000256" key="3">
    <source>
        <dbReference type="ARBA" id="ARBA00023082"/>
    </source>
</evidence>
<dbReference type="NCBIfam" id="NF009198">
    <property type="entry name" value="PRK12546.1"/>
    <property type="match status" value="1"/>
</dbReference>
<keyword evidence="3 6" id="KW-0731">Sigma factor</keyword>
<dbReference type="Pfam" id="PF08281">
    <property type="entry name" value="Sigma70_r4_2"/>
    <property type="match status" value="1"/>
</dbReference>
<reference evidence="9 10" key="1">
    <citation type="submission" date="2018-05" db="EMBL/GenBank/DDBJ databases">
        <title>Rhodobacteraceae gen. nov., sp. nov. isolated from sea water.</title>
        <authorList>
            <person name="Ren Y."/>
        </authorList>
    </citation>
    <scope>NUCLEOTIDE SEQUENCE [LARGE SCALE GENOMIC DNA]</scope>
    <source>
        <strain evidence="9 10">TG-679</strain>
    </source>
</reference>
<comment type="similarity">
    <text evidence="1 6">Belongs to the sigma-70 factor family. ECF subfamily.</text>
</comment>
<protein>
    <recommendedName>
        <fullName evidence="6">RNA polymerase sigma factor</fullName>
    </recommendedName>
</protein>
<dbReference type="InterPro" id="IPR036388">
    <property type="entry name" value="WH-like_DNA-bd_sf"/>
</dbReference>
<dbReference type="InterPro" id="IPR013324">
    <property type="entry name" value="RNA_pol_sigma_r3/r4-like"/>
</dbReference>
<comment type="caution">
    <text evidence="9">The sequence shown here is derived from an EMBL/GenBank/DDBJ whole genome shotgun (WGS) entry which is preliminary data.</text>
</comment>
<keyword evidence="4 6" id="KW-0238">DNA-binding</keyword>
<dbReference type="InterPro" id="IPR013249">
    <property type="entry name" value="RNA_pol_sigma70_r4_t2"/>
</dbReference>
<dbReference type="SUPFAM" id="SSF88659">
    <property type="entry name" value="Sigma3 and sigma4 domains of RNA polymerase sigma factors"/>
    <property type="match status" value="1"/>
</dbReference>
<dbReference type="Pfam" id="PF04542">
    <property type="entry name" value="Sigma70_r2"/>
    <property type="match status" value="1"/>
</dbReference>